<dbReference type="InterPro" id="IPR051693">
    <property type="entry name" value="UPF0046_metallophosphoest"/>
</dbReference>
<feature type="non-terminal residue" evidence="2">
    <location>
        <position position="211"/>
    </location>
</feature>
<evidence type="ECO:0000313" key="2">
    <source>
        <dbReference type="EMBL" id="RPA84238.1"/>
    </source>
</evidence>
<keyword evidence="3" id="KW-1185">Reference proteome</keyword>
<dbReference type="PANTHER" id="PTHR12905:SF0">
    <property type="entry name" value="CALCINEURIN-LIKE PHOSPHOESTERASE DOMAIN-CONTAINING PROTEIN"/>
    <property type="match status" value="1"/>
</dbReference>
<organism evidence="2 3">
    <name type="scientific">Ascobolus immersus RN42</name>
    <dbReference type="NCBI Taxonomy" id="1160509"/>
    <lineage>
        <taxon>Eukaryota</taxon>
        <taxon>Fungi</taxon>
        <taxon>Dikarya</taxon>
        <taxon>Ascomycota</taxon>
        <taxon>Pezizomycotina</taxon>
        <taxon>Pezizomycetes</taxon>
        <taxon>Pezizales</taxon>
        <taxon>Ascobolaceae</taxon>
        <taxon>Ascobolus</taxon>
    </lineage>
</organism>
<protein>
    <submittedName>
        <fullName evidence="2">Metallo-dependent phosphatase</fullName>
    </submittedName>
</protein>
<dbReference type="Pfam" id="PF00149">
    <property type="entry name" value="Metallophos"/>
    <property type="match status" value="1"/>
</dbReference>
<feature type="domain" description="Calcineurin-like phosphoesterase" evidence="1">
    <location>
        <begin position="27"/>
        <end position="202"/>
    </location>
</feature>
<name>A0A3N4IHS3_ASCIM</name>
<sequence>TESAPASPEISLLAISDLHSLPLPTLPSADILVLAGDLSEGTPTQLTTRLASLSALKANYLHILVIGGNHDRALDPDCDSHDTNNAEDPHAELDRRIACREAYENCKDVTYLNNTGTTIMIRGQQLRVWGSPGSLATSKQTAFGYASAEAGDYWSRIPLDTDVLITHGPPAGYLDGGMGCVELTNALWRVRPRVHVFGHVHQGRGMVRLEF</sequence>
<dbReference type="SUPFAM" id="SSF56300">
    <property type="entry name" value="Metallo-dependent phosphatases"/>
    <property type="match status" value="1"/>
</dbReference>
<dbReference type="Proteomes" id="UP000275078">
    <property type="component" value="Unassembled WGS sequence"/>
</dbReference>
<reference evidence="2 3" key="1">
    <citation type="journal article" date="2018" name="Nat. Ecol. Evol.">
        <title>Pezizomycetes genomes reveal the molecular basis of ectomycorrhizal truffle lifestyle.</title>
        <authorList>
            <person name="Murat C."/>
            <person name="Payen T."/>
            <person name="Noel B."/>
            <person name="Kuo A."/>
            <person name="Morin E."/>
            <person name="Chen J."/>
            <person name="Kohler A."/>
            <person name="Krizsan K."/>
            <person name="Balestrini R."/>
            <person name="Da Silva C."/>
            <person name="Montanini B."/>
            <person name="Hainaut M."/>
            <person name="Levati E."/>
            <person name="Barry K.W."/>
            <person name="Belfiori B."/>
            <person name="Cichocki N."/>
            <person name="Clum A."/>
            <person name="Dockter R.B."/>
            <person name="Fauchery L."/>
            <person name="Guy J."/>
            <person name="Iotti M."/>
            <person name="Le Tacon F."/>
            <person name="Lindquist E.A."/>
            <person name="Lipzen A."/>
            <person name="Malagnac F."/>
            <person name="Mello A."/>
            <person name="Molinier V."/>
            <person name="Miyauchi S."/>
            <person name="Poulain J."/>
            <person name="Riccioni C."/>
            <person name="Rubini A."/>
            <person name="Sitrit Y."/>
            <person name="Splivallo R."/>
            <person name="Traeger S."/>
            <person name="Wang M."/>
            <person name="Zifcakova L."/>
            <person name="Wipf D."/>
            <person name="Zambonelli A."/>
            <person name="Paolocci F."/>
            <person name="Nowrousian M."/>
            <person name="Ottonello S."/>
            <person name="Baldrian P."/>
            <person name="Spatafora J.W."/>
            <person name="Henrissat B."/>
            <person name="Nagy L.G."/>
            <person name="Aury J.M."/>
            <person name="Wincker P."/>
            <person name="Grigoriev I.V."/>
            <person name="Bonfante P."/>
            <person name="Martin F.M."/>
        </authorList>
    </citation>
    <scope>NUCLEOTIDE SEQUENCE [LARGE SCALE GENOMIC DNA]</scope>
    <source>
        <strain evidence="2 3">RN42</strain>
    </source>
</reference>
<dbReference type="OrthoDB" id="630188at2759"/>
<proteinExistence type="predicted"/>
<feature type="non-terminal residue" evidence="2">
    <location>
        <position position="1"/>
    </location>
</feature>
<dbReference type="EMBL" id="ML119660">
    <property type="protein sequence ID" value="RPA84238.1"/>
    <property type="molecule type" value="Genomic_DNA"/>
</dbReference>
<dbReference type="GO" id="GO:0016787">
    <property type="term" value="F:hydrolase activity"/>
    <property type="evidence" value="ECO:0007669"/>
    <property type="project" value="InterPro"/>
</dbReference>
<dbReference type="PANTHER" id="PTHR12905">
    <property type="entry name" value="METALLOPHOSPHOESTERASE"/>
    <property type="match status" value="1"/>
</dbReference>
<dbReference type="Gene3D" id="3.60.21.10">
    <property type="match status" value="1"/>
</dbReference>
<dbReference type="InterPro" id="IPR004843">
    <property type="entry name" value="Calcineurin-like_PHP"/>
</dbReference>
<dbReference type="AlphaFoldDB" id="A0A3N4IHS3"/>
<evidence type="ECO:0000259" key="1">
    <source>
        <dbReference type="Pfam" id="PF00149"/>
    </source>
</evidence>
<evidence type="ECO:0000313" key="3">
    <source>
        <dbReference type="Proteomes" id="UP000275078"/>
    </source>
</evidence>
<gene>
    <name evidence="2" type="ORF">BJ508DRAFT_199827</name>
</gene>
<dbReference type="InterPro" id="IPR029052">
    <property type="entry name" value="Metallo-depent_PP-like"/>
</dbReference>
<accession>A0A3N4IHS3</accession>